<dbReference type="Proteomes" id="UP001597187">
    <property type="component" value="Unassembled WGS sequence"/>
</dbReference>
<evidence type="ECO:0000313" key="3">
    <source>
        <dbReference type="EMBL" id="MFD1514849.1"/>
    </source>
</evidence>
<accession>A0ABD6AYK0</accession>
<feature type="compositionally biased region" description="Basic and acidic residues" evidence="1">
    <location>
        <begin position="159"/>
        <end position="181"/>
    </location>
</feature>
<evidence type="ECO:0000256" key="1">
    <source>
        <dbReference type="SAM" id="MobiDB-lite"/>
    </source>
</evidence>
<dbReference type="EMBL" id="JBHUDC010000008">
    <property type="protein sequence ID" value="MFD1514849.1"/>
    <property type="molecule type" value="Genomic_DNA"/>
</dbReference>
<keyword evidence="4" id="KW-1185">Reference proteome</keyword>
<dbReference type="AlphaFoldDB" id="A0ABD6AYK0"/>
<protein>
    <submittedName>
        <fullName evidence="3">Uncharacterized protein</fullName>
    </submittedName>
</protein>
<reference evidence="3 4" key="1">
    <citation type="journal article" date="2019" name="Int. J. Syst. Evol. Microbiol.">
        <title>The Global Catalogue of Microorganisms (GCM) 10K type strain sequencing project: providing services to taxonomists for standard genome sequencing and annotation.</title>
        <authorList>
            <consortium name="The Broad Institute Genomics Platform"/>
            <consortium name="The Broad Institute Genome Sequencing Center for Infectious Disease"/>
            <person name="Wu L."/>
            <person name="Ma J."/>
        </authorList>
    </citation>
    <scope>NUCLEOTIDE SEQUENCE [LARGE SCALE GENOMIC DNA]</scope>
    <source>
        <strain evidence="3 4">CGMCC 1.12563</strain>
    </source>
</reference>
<keyword evidence="2" id="KW-0472">Membrane</keyword>
<keyword evidence="2" id="KW-0812">Transmembrane</keyword>
<feature type="transmembrane region" description="Helical" evidence="2">
    <location>
        <begin position="12"/>
        <end position="31"/>
    </location>
</feature>
<evidence type="ECO:0000313" key="4">
    <source>
        <dbReference type="Proteomes" id="UP001597187"/>
    </source>
</evidence>
<evidence type="ECO:0000256" key="2">
    <source>
        <dbReference type="SAM" id="Phobius"/>
    </source>
</evidence>
<feature type="region of interest" description="Disordered" evidence="1">
    <location>
        <begin position="143"/>
        <end position="181"/>
    </location>
</feature>
<name>A0ABD6AYK0_9EURY</name>
<organism evidence="3 4">
    <name type="scientific">Halomarina rubra</name>
    <dbReference type="NCBI Taxonomy" id="2071873"/>
    <lineage>
        <taxon>Archaea</taxon>
        <taxon>Methanobacteriati</taxon>
        <taxon>Methanobacteriota</taxon>
        <taxon>Stenosarchaea group</taxon>
        <taxon>Halobacteria</taxon>
        <taxon>Halobacteriales</taxon>
        <taxon>Natronomonadaceae</taxon>
        <taxon>Halomarina</taxon>
    </lineage>
</organism>
<gene>
    <name evidence="3" type="ORF">ACFSBT_16325</name>
</gene>
<feature type="region of interest" description="Disordered" evidence="1">
    <location>
        <begin position="35"/>
        <end position="58"/>
    </location>
</feature>
<keyword evidence="2" id="KW-1133">Transmembrane helix</keyword>
<proteinExistence type="predicted"/>
<dbReference type="RefSeq" id="WP_250874782.1">
    <property type="nucleotide sequence ID" value="NZ_JALXFV010000008.1"/>
</dbReference>
<sequence length="181" mass="18203">MATTLATVEKVGYVLWGAVLALGVVVGLSLVGGSATDSGGHDAVRAGPATPTDGQTDAAAVVEERRGVPVSLDLDRDGPAVDVGLDLSGVGVDVENAGHPSERQSVELRSDALEGETAESAGVGLCALGLGEENPSGVRVAVDGESGSVVADIDPPPDTTRESTAESARDVVERCSRTERS</sequence>
<comment type="caution">
    <text evidence="3">The sequence shown here is derived from an EMBL/GenBank/DDBJ whole genome shotgun (WGS) entry which is preliminary data.</text>
</comment>